<evidence type="ECO:0000313" key="17">
    <source>
        <dbReference type="Proteomes" id="UP000278222"/>
    </source>
</evidence>
<dbReference type="Gene3D" id="1.10.287.130">
    <property type="match status" value="1"/>
</dbReference>
<evidence type="ECO:0000256" key="6">
    <source>
        <dbReference type="ARBA" id="ARBA00022679"/>
    </source>
</evidence>
<dbReference type="CDD" id="cd00082">
    <property type="entry name" value="HisKA"/>
    <property type="match status" value="1"/>
</dbReference>
<feature type="domain" description="Response regulatory" evidence="15">
    <location>
        <begin position="732"/>
        <end position="848"/>
    </location>
</feature>
<evidence type="ECO:0000256" key="10">
    <source>
        <dbReference type="ARBA" id="ARBA00023136"/>
    </source>
</evidence>
<dbReference type="CDD" id="cd00156">
    <property type="entry name" value="REC"/>
    <property type="match status" value="1"/>
</dbReference>
<keyword evidence="8 16" id="KW-0418">Kinase</keyword>
<keyword evidence="6" id="KW-0808">Transferase</keyword>
<evidence type="ECO:0000256" key="5">
    <source>
        <dbReference type="ARBA" id="ARBA00022553"/>
    </source>
</evidence>
<dbReference type="InterPro" id="IPR011006">
    <property type="entry name" value="CheY-like_superfamily"/>
</dbReference>
<dbReference type="PANTHER" id="PTHR43047">
    <property type="entry name" value="TWO-COMPONENT HISTIDINE PROTEIN KINASE"/>
    <property type="match status" value="1"/>
</dbReference>
<dbReference type="InterPro" id="IPR003594">
    <property type="entry name" value="HATPase_dom"/>
</dbReference>
<dbReference type="Gene3D" id="3.40.50.2300">
    <property type="match status" value="1"/>
</dbReference>
<dbReference type="SUPFAM" id="SSF55785">
    <property type="entry name" value="PYP-like sensor domain (PAS domain)"/>
    <property type="match status" value="1"/>
</dbReference>
<evidence type="ECO:0000256" key="1">
    <source>
        <dbReference type="ARBA" id="ARBA00000085"/>
    </source>
</evidence>
<proteinExistence type="predicted"/>
<dbReference type="SUPFAM" id="SSF52172">
    <property type="entry name" value="CheY-like"/>
    <property type="match status" value="1"/>
</dbReference>
<evidence type="ECO:0000259" key="15">
    <source>
        <dbReference type="PROSITE" id="PS50110"/>
    </source>
</evidence>
<dbReference type="OrthoDB" id="9801651at2"/>
<dbReference type="Pfam" id="PF02518">
    <property type="entry name" value="HATPase_c"/>
    <property type="match status" value="1"/>
</dbReference>
<reference evidence="16 17" key="1">
    <citation type="submission" date="2018-11" db="EMBL/GenBank/DDBJ databases">
        <title>Genomic Encyclopedia of Type Strains, Phase IV (KMG-IV): sequencing the most valuable type-strain genomes for metagenomic binning, comparative biology and taxonomic classification.</title>
        <authorList>
            <person name="Goeker M."/>
        </authorList>
    </citation>
    <scope>NUCLEOTIDE SEQUENCE [LARGE SCALE GENOMIC DNA]</scope>
    <source>
        <strain evidence="16 17">DSM 5900</strain>
    </source>
</reference>
<comment type="catalytic activity">
    <reaction evidence="1">
        <text>ATP + protein L-histidine = ADP + protein N-phospho-L-histidine.</text>
        <dbReference type="EC" id="2.7.13.3"/>
    </reaction>
</comment>
<dbReference type="InterPro" id="IPR005467">
    <property type="entry name" value="His_kinase_dom"/>
</dbReference>
<comment type="subcellular location">
    <subcellularLocation>
        <location evidence="2">Cell membrane</location>
        <topology evidence="2">Multi-pass membrane protein</topology>
    </subcellularLocation>
</comment>
<keyword evidence="4" id="KW-1003">Cell membrane</keyword>
<dbReference type="CDD" id="cd12915">
    <property type="entry name" value="PDC2_DGC_like"/>
    <property type="match status" value="1"/>
</dbReference>
<protein>
    <recommendedName>
        <fullName evidence="3">histidine kinase</fullName>
        <ecNumber evidence="3">2.7.13.3</ecNumber>
    </recommendedName>
</protein>
<dbReference type="AlphaFoldDB" id="A0A3N1KHI3"/>
<evidence type="ECO:0000256" key="7">
    <source>
        <dbReference type="ARBA" id="ARBA00022692"/>
    </source>
</evidence>
<dbReference type="RefSeq" id="WP_123695502.1">
    <property type="nucleotide sequence ID" value="NZ_AP019700.1"/>
</dbReference>
<keyword evidence="7 13" id="KW-0812">Transmembrane</keyword>
<evidence type="ECO:0000256" key="9">
    <source>
        <dbReference type="ARBA" id="ARBA00022989"/>
    </source>
</evidence>
<sequence length="853" mass="92718">MPDREAHRPPRPSDRLPPRLAGRRSTVWVAAAGVGLVIVAIWVAILAESRQAHRRELDYGGSIVGNLAIAFAAHVDRTLLGIDQSLLAIRDEMERTPAGLDFAAAVAGAPALRNIDVAIVELDREGFLVGSNRGPAGQPTSMADYFFFAAHQSGGDRLVVGEPIVSPITLRCNFFASRPILDRSGRQTGVLAVSISPGYLIDLFNSVSLGDNGAVALIGDSGIVWARAGSARPGCGRRMQDLPGMVTAYRLNQGLLSVPSPLDGVERLVGFHRVSDLPLQVFVGMAMGDVLADARRETLRYVAFGLVLTVLLLGGMTFVVREMARRQRIQATLRRLNQRLVESRRMAEARSDEMAAAVMHGRDGISIFDADRRLVLSNYVHRRLLGYPEALARPGTPALEHMRFQAVRGDFGPTDDAEAEAQRQYQQFRTDTRLHFERVFPDGRHILYRRAITPAGSIVTVYRDVTEERRQVAELRQARTAAVVAAERKSELLGVVGHEIRTPMTGILGFLNLMRDTRLTTEQRGYLDIATSSSRALLALLDDLLTHSRIEAGRLQLQLADWHLDSLLQDSATLFRSVAARRGVEITVTAAPRLPAWLVTDGVRLRQVLGNLLANAVRMTRAGRITITADPVEAGDACWLRIAVSDRGPGVPDGEKTRIFEPYVQGRAAAESGEGTGLGLAICRRLLDLFGGRIGVEDAPGGGALFWFTVPLVPAVRPAPLALAGPPAARLRTLVAEDNPANQYLVRRFLERLGHEAIIVPSIGGATGQLEAEGFDLLILDRRLADADGLDLLRWVRARRDGDRISIIVVTAAVGDEARQEALAAGADQFLSKPYAIEDLASAIALARTARNP</sequence>
<dbReference type="GO" id="GO:0005886">
    <property type="term" value="C:plasma membrane"/>
    <property type="evidence" value="ECO:0007669"/>
    <property type="project" value="UniProtKB-SubCell"/>
</dbReference>
<dbReference type="InterPro" id="IPR003661">
    <property type="entry name" value="HisK_dim/P_dom"/>
</dbReference>
<evidence type="ECO:0000256" key="4">
    <source>
        <dbReference type="ARBA" id="ARBA00022475"/>
    </source>
</evidence>
<dbReference type="PRINTS" id="PR00344">
    <property type="entry name" value="BCTRLSENSOR"/>
</dbReference>
<dbReference type="Pfam" id="PF12860">
    <property type="entry name" value="PAS_7"/>
    <property type="match status" value="1"/>
</dbReference>
<dbReference type="InterPro" id="IPR001789">
    <property type="entry name" value="Sig_transdc_resp-reg_receiver"/>
</dbReference>
<dbReference type="InterPro" id="IPR033479">
    <property type="entry name" value="dCache_1"/>
</dbReference>
<keyword evidence="12" id="KW-0175">Coiled coil</keyword>
<dbReference type="GO" id="GO:0000155">
    <property type="term" value="F:phosphorelay sensor kinase activity"/>
    <property type="evidence" value="ECO:0007669"/>
    <property type="project" value="InterPro"/>
</dbReference>
<keyword evidence="9 13" id="KW-1133">Transmembrane helix</keyword>
<evidence type="ECO:0000313" key="16">
    <source>
        <dbReference type="EMBL" id="ROP81033.1"/>
    </source>
</evidence>
<dbReference type="SMART" id="SM00387">
    <property type="entry name" value="HATPase_c"/>
    <property type="match status" value="1"/>
</dbReference>
<dbReference type="Pfam" id="PF00072">
    <property type="entry name" value="Response_reg"/>
    <property type="match status" value="1"/>
</dbReference>
<dbReference type="EMBL" id="RJKX01000019">
    <property type="protein sequence ID" value="ROP81033.1"/>
    <property type="molecule type" value="Genomic_DNA"/>
</dbReference>
<keyword evidence="10 13" id="KW-0472">Membrane</keyword>
<dbReference type="Pfam" id="PF00512">
    <property type="entry name" value="HisKA"/>
    <property type="match status" value="1"/>
</dbReference>
<dbReference type="Pfam" id="PF02743">
    <property type="entry name" value="dCache_1"/>
    <property type="match status" value="1"/>
</dbReference>
<dbReference type="SUPFAM" id="SSF55874">
    <property type="entry name" value="ATPase domain of HSP90 chaperone/DNA topoisomerase II/histidine kinase"/>
    <property type="match status" value="1"/>
</dbReference>
<keyword evidence="5 11" id="KW-0597">Phosphoprotein</keyword>
<dbReference type="PROSITE" id="PS50109">
    <property type="entry name" value="HIS_KIN"/>
    <property type="match status" value="1"/>
</dbReference>
<dbReference type="Gene3D" id="3.30.565.10">
    <property type="entry name" value="Histidine kinase-like ATPase, C-terminal domain"/>
    <property type="match status" value="1"/>
</dbReference>
<dbReference type="SMART" id="SM00448">
    <property type="entry name" value="REC"/>
    <property type="match status" value="1"/>
</dbReference>
<dbReference type="Proteomes" id="UP000278222">
    <property type="component" value="Unassembled WGS sequence"/>
</dbReference>
<evidence type="ECO:0000256" key="3">
    <source>
        <dbReference type="ARBA" id="ARBA00012438"/>
    </source>
</evidence>
<dbReference type="Gene3D" id="3.30.450.20">
    <property type="entry name" value="PAS domain"/>
    <property type="match status" value="3"/>
</dbReference>
<evidence type="ECO:0000256" key="12">
    <source>
        <dbReference type="SAM" id="Coils"/>
    </source>
</evidence>
<feature type="transmembrane region" description="Helical" evidence="13">
    <location>
        <begin position="27"/>
        <end position="47"/>
    </location>
</feature>
<dbReference type="InterPro" id="IPR004358">
    <property type="entry name" value="Sig_transdc_His_kin-like_C"/>
</dbReference>
<feature type="domain" description="Histidine kinase" evidence="14">
    <location>
        <begin position="495"/>
        <end position="714"/>
    </location>
</feature>
<name>A0A3N1KHI3_9PROT</name>
<dbReference type="GO" id="GO:0009927">
    <property type="term" value="F:histidine phosphotransfer kinase activity"/>
    <property type="evidence" value="ECO:0007669"/>
    <property type="project" value="TreeGrafter"/>
</dbReference>
<evidence type="ECO:0000256" key="2">
    <source>
        <dbReference type="ARBA" id="ARBA00004651"/>
    </source>
</evidence>
<feature type="modified residue" description="4-aspartylphosphate" evidence="11">
    <location>
        <position position="781"/>
    </location>
</feature>
<dbReference type="InterPro" id="IPR036097">
    <property type="entry name" value="HisK_dim/P_sf"/>
</dbReference>
<dbReference type="PROSITE" id="PS50110">
    <property type="entry name" value="RESPONSE_REGULATORY"/>
    <property type="match status" value="1"/>
</dbReference>
<evidence type="ECO:0000256" key="13">
    <source>
        <dbReference type="SAM" id="Phobius"/>
    </source>
</evidence>
<dbReference type="InterPro" id="IPR036890">
    <property type="entry name" value="HATPase_C_sf"/>
</dbReference>
<dbReference type="SMART" id="SM00388">
    <property type="entry name" value="HisKA"/>
    <property type="match status" value="1"/>
</dbReference>
<comment type="caution">
    <text evidence="16">The sequence shown here is derived from an EMBL/GenBank/DDBJ whole genome shotgun (WGS) entry which is preliminary data.</text>
</comment>
<feature type="coiled-coil region" evidence="12">
    <location>
        <begin position="319"/>
        <end position="346"/>
    </location>
</feature>
<evidence type="ECO:0000256" key="8">
    <source>
        <dbReference type="ARBA" id="ARBA00022777"/>
    </source>
</evidence>
<dbReference type="InterPro" id="IPR035965">
    <property type="entry name" value="PAS-like_dom_sf"/>
</dbReference>
<gene>
    <name evidence="16" type="ORF">EDC65_5368</name>
</gene>
<feature type="transmembrane region" description="Helical" evidence="13">
    <location>
        <begin position="301"/>
        <end position="320"/>
    </location>
</feature>
<evidence type="ECO:0000256" key="11">
    <source>
        <dbReference type="PROSITE-ProRule" id="PRU00169"/>
    </source>
</evidence>
<accession>A0A3N1KHI3</accession>
<dbReference type="PANTHER" id="PTHR43047:SF72">
    <property type="entry name" value="OSMOSENSING HISTIDINE PROTEIN KINASE SLN1"/>
    <property type="match status" value="1"/>
</dbReference>
<dbReference type="CDD" id="cd12914">
    <property type="entry name" value="PDC1_DGC_like"/>
    <property type="match status" value="1"/>
</dbReference>
<organism evidence="16 17">
    <name type="scientific">Stella humosa</name>
    <dbReference type="NCBI Taxonomy" id="94"/>
    <lineage>
        <taxon>Bacteria</taxon>
        <taxon>Pseudomonadati</taxon>
        <taxon>Pseudomonadota</taxon>
        <taxon>Alphaproteobacteria</taxon>
        <taxon>Rhodospirillales</taxon>
        <taxon>Stellaceae</taxon>
        <taxon>Stella</taxon>
    </lineage>
</organism>
<dbReference type="SUPFAM" id="SSF47384">
    <property type="entry name" value="Homodimeric domain of signal transducing histidine kinase"/>
    <property type="match status" value="1"/>
</dbReference>
<dbReference type="EC" id="2.7.13.3" evidence="3"/>
<keyword evidence="17" id="KW-1185">Reference proteome</keyword>
<evidence type="ECO:0000259" key="14">
    <source>
        <dbReference type="PROSITE" id="PS50109"/>
    </source>
</evidence>